<gene>
    <name evidence="1" type="ORF">BRADI_4g36365v3</name>
</gene>
<evidence type="ECO:0000313" key="3">
    <source>
        <dbReference type="Proteomes" id="UP000008810"/>
    </source>
</evidence>
<sequence>MIIPCPAHVKEHLSQTREKSALIFCRECPKKNPAQLLANSFTSSLKQFLVHTVHFTDHFTLVQFLVFFTWYHIITKNYIIKHHNLYKYNMHFIYTF</sequence>
<reference evidence="2" key="3">
    <citation type="submission" date="2018-08" db="UniProtKB">
        <authorList>
            <consortium name="EnsemblPlants"/>
        </authorList>
    </citation>
    <scope>IDENTIFICATION</scope>
    <source>
        <strain evidence="2">cv. Bd21</strain>
    </source>
</reference>
<keyword evidence="3" id="KW-1185">Reference proteome</keyword>
<evidence type="ECO:0000313" key="2">
    <source>
        <dbReference type="EnsemblPlants" id="PNT65023"/>
    </source>
</evidence>
<accession>A0A2K2CSN4</accession>
<dbReference type="AlphaFoldDB" id="A0A2K2CSN4"/>
<dbReference type="Gramene" id="PNT65023">
    <property type="protein sequence ID" value="PNT65023"/>
    <property type="gene ID" value="BRADI_4g36365v3"/>
</dbReference>
<proteinExistence type="predicted"/>
<organism evidence="1">
    <name type="scientific">Brachypodium distachyon</name>
    <name type="common">Purple false brome</name>
    <name type="synonym">Trachynia distachya</name>
    <dbReference type="NCBI Taxonomy" id="15368"/>
    <lineage>
        <taxon>Eukaryota</taxon>
        <taxon>Viridiplantae</taxon>
        <taxon>Streptophyta</taxon>
        <taxon>Embryophyta</taxon>
        <taxon>Tracheophyta</taxon>
        <taxon>Spermatophyta</taxon>
        <taxon>Magnoliopsida</taxon>
        <taxon>Liliopsida</taxon>
        <taxon>Poales</taxon>
        <taxon>Poaceae</taxon>
        <taxon>BOP clade</taxon>
        <taxon>Pooideae</taxon>
        <taxon>Stipodae</taxon>
        <taxon>Brachypodieae</taxon>
        <taxon>Brachypodium</taxon>
    </lineage>
</organism>
<name>A0A2K2CSN4_BRADI</name>
<evidence type="ECO:0000313" key="1">
    <source>
        <dbReference type="EMBL" id="PNT65023.1"/>
    </source>
</evidence>
<protein>
    <submittedName>
        <fullName evidence="1 2">Uncharacterized protein</fullName>
    </submittedName>
</protein>
<reference evidence="1 2" key="1">
    <citation type="journal article" date="2010" name="Nature">
        <title>Genome sequencing and analysis of the model grass Brachypodium distachyon.</title>
        <authorList>
            <consortium name="International Brachypodium Initiative"/>
        </authorList>
    </citation>
    <scope>NUCLEOTIDE SEQUENCE [LARGE SCALE GENOMIC DNA]</scope>
    <source>
        <strain evidence="1 2">Bd21</strain>
    </source>
</reference>
<dbReference type="EnsemblPlants" id="PNT65023">
    <property type="protein sequence ID" value="PNT65023"/>
    <property type="gene ID" value="BRADI_4g36365v3"/>
</dbReference>
<dbReference type="EMBL" id="CM000883">
    <property type="protein sequence ID" value="PNT65023.1"/>
    <property type="molecule type" value="Genomic_DNA"/>
</dbReference>
<reference evidence="1" key="2">
    <citation type="submission" date="2017-06" db="EMBL/GenBank/DDBJ databases">
        <title>WGS assembly of Brachypodium distachyon.</title>
        <authorList>
            <consortium name="The International Brachypodium Initiative"/>
            <person name="Lucas S."/>
            <person name="Harmon-Smith M."/>
            <person name="Lail K."/>
            <person name="Tice H."/>
            <person name="Grimwood J."/>
            <person name="Bruce D."/>
            <person name="Barry K."/>
            <person name="Shu S."/>
            <person name="Lindquist E."/>
            <person name="Wang M."/>
            <person name="Pitluck S."/>
            <person name="Vogel J.P."/>
            <person name="Garvin D.F."/>
            <person name="Mockler T.C."/>
            <person name="Schmutz J."/>
            <person name="Rokhsar D."/>
            <person name="Bevan M.W."/>
        </authorList>
    </citation>
    <scope>NUCLEOTIDE SEQUENCE</scope>
    <source>
        <strain evidence="1">Bd21</strain>
    </source>
</reference>
<dbReference type="InParanoid" id="A0A2K2CSN4"/>
<dbReference type="Proteomes" id="UP000008810">
    <property type="component" value="Chromosome 4"/>
</dbReference>